<evidence type="ECO:0000313" key="1">
    <source>
        <dbReference type="EMBL" id="URD95701.1"/>
    </source>
</evidence>
<accession>A0A9E7JXA2</accession>
<reference evidence="1" key="1">
    <citation type="submission" date="2022-05" db="EMBL/GenBank/DDBJ databases">
        <title>The Musa troglodytarum L. genome provides insights into the mechanism of non-climacteric behaviour and enrichment of carotenoids.</title>
        <authorList>
            <person name="Wang J."/>
        </authorList>
    </citation>
    <scope>NUCLEOTIDE SEQUENCE</scope>
    <source>
        <tissue evidence="1">Leaf</tissue>
    </source>
</reference>
<keyword evidence="2" id="KW-1185">Reference proteome</keyword>
<gene>
    <name evidence="1" type="ORF">MUK42_35049</name>
</gene>
<evidence type="ECO:0000313" key="2">
    <source>
        <dbReference type="Proteomes" id="UP001055439"/>
    </source>
</evidence>
<dbReference type="Proteomes" id="UP001055439">
    <property type="component" value="Chromosome 4"/>
</dbReference>
<organism evidence="1 2">
    <name type="scientific">Musa troglodytarum</name>
    <name type="common">fe'i banana</name>
    <dbReference type="NCBI Taxonomy" id="320322"/>
    <lineage>
        <taxon>Eukaryota</taxon>
        <taxon>Viridiplantae</taxon>
        <taxon>Streptophyta</taxon>
        <taxon>Embryophyta</taxon>
        <taxon>Tracheophyta</taxon>
        <taxon>Spermatophyta</taxon>
        <taxon>Magnoliopsida</taxon>
        <taxon>Liliopsida</taxon>
        <taxon>Zingiberales</taxon>
        <taxon>Musaceae</taxon>
        <taxon>Musa</taxon>
    </lineage>
</organism>
<proteinExistence type="predicted"/>
<dbReference type="AlphaFoldDB" id="A0A9E7JXA2"/>
<protein>
    <submittedName>
        <fullName evidence="1">Uncharacterized protein</fullName>
    </submittedName>
</protein>
<dbReference type="EMBL" id="CP097506">
    <property type="protein sequence ID" value="URD95701.1"/>
    <property type="molecule type" value="Genomic_DNA"/>
</dbReference>
<sequence length="78" mass="8839">MAKGESWSILPTHSRIVFTRSTFLDNLRSCSCSSSSVLDSINLQPVPNGGRKFAWPFWFSLVQMDLFKDTATAMRLRP</sequence>
<name>A0A9E7JXA2_9LILI</name>